<dbReference type="KEGG" id="acan:ACA1_070020"/>
<dbReference type="OMA" id="FFYMEND"/>
<protein>
    <submittedName>
        <fullName evidence="1">Uncharacterized protein</fullName>
    </submittedName>
</protein>
<evidence type="ECO:0000313" key="2">
    <source>
        <dbReference type="Proteomes" id="UP000011083"/>
    </source>
</evidence>
<keyword evidence="2" id="KW-1185">Reference proteome</keyword>
<organism evidence="1 2">
    <name type="scientific">Acanthamoeba castellanii (strain ATCC 30010 / Neff)</name>
    <dbReference type="NCBI Taxonomy" id="1257118"/>
    <lineage>
        <taxon>Eukaryota</taxon>
        <taxon>Amoebozoa</taxon>
        <taxon>Discosea</taxon>
        <taxon>Longamoebia</taxon>
        <taxon>Centramoebida</taxon>
        <taxon>Acanthamoebidae</taxon>
        <taxon>Acanthamoeba</taxon>
    </lineage>
</organism>
<evidence type="ECO:0000313" key="1">
    <source>
        <dbReference type="EMBL" id="ELR23416.1"/>
    </source>
</evidence>
<dbReference type="RefSeq" id="XP_004352944.1">
    <property type="nucleotide sequence ID" value="XM_004352892.1"/>
</dbReference>
<proteinExistence type="predicted"/>
<reference evidence="1 2" key="1">
    <citation type="journal article" date="2013" name="Genome Biol.">
        <title>Genome of Acanthamoeba castellanii highlights extensive lateral gene transfer and early evolution of tyrosine kinase signaling.</title>
        <authorList>
            <person name="Clarke M."/>
            <person name="Lohan A.J."/>
            <person name="Liu B."/>
            <person name="Lagkouvardos I."/>
            <person name="Roy S."/>
            <person name="Zafar N."/>
            <person name="Bertelli C."/>
            <person name="Schilde C."/>
            <person name="Kianianmomeni A."/>
            <person name="Burglin T.R."/>
            <person name="Frech C."/>
            <person name="Turcotte B."/>
            <person name="Kopec K.O."/>
            <person name="Synnott J.M."/>
            <person name="Choo C."/>
            <person name="Paponov I."/>
            <person name="Finkler A."/>
            <person name="Soon Heng Tan C."/>
            <person name="Hutchins A.P."/>
            <person name="Weinmeier T."/>
            <person name="Rattei T."/>
            <person name="Chu J.S."/>
            <person name="Gimenez G."/>
            <person name="Irimia M."/>
            <person name="Rigden D.J."/>
            <person name="Fitzpatrick D.A."/>
            <person name="Lorenzo-Morales J."/>
            <person name="Bateman A."/>
            <person name="Chiu C.H."/>
            <person name="Tang P."/>
            <person name="Hegemann P."/>
            <person name="Fromm H."/>
            <person name="Raoult D."/>
            <person name="Greub G."/>
            <person name="Miranda-Saavedra D."/>
            <person name="Chen N."/>
            <person name="Nash P."/>
            <person name="Ginger M.L."/>
            <person name="Horn M."/>
            <person name="Schaap P."/>
            <person name="Caler L."/>
            <person name="Loftus B."/>
        </authorList>
    </citation>
    <scope>NUCLEOTIDE SEQUENCE [LARGE SCALE GENOMIC DNA]</scope>
    <source>
        <strain evidence="1 2">Neff</strain>
    </source>
</reference>
<gene>
    <name evidence="1" type="ORF">ACA1_070020</name>
</gene>
<dbReference type="EMBL" id="KB007857">
    <property type="protein sequence ID" value="ELR23416.1"/>
    <property type="molecule type" value="Genomic_DNA"/>
</dbReference>
<name>L8HG38_ACACF</name>
<dbReference type="VEuPathDB" id="AmoebaDB:ACA1_070020"/>
<accession>L8HG38</accession>
<dbReference type="AlphaFoldDB" id="L8HG38"/>
<dbReference type="Proteomes" id="UP000011083">
    <property type="component" value="Unassembled WGS sequence"/>
</dbReference>
<dbReference type="OrthoDB" id="540503at2759"/>
<dbReference type="GeneID" id="14924391"/>
<sequence length="337" mass="38487">MVKSTPLTVVVVLLLIAHNVYTLYIMRLAVERPVGPSNGEKQVFTSGRIAVVRPFIPSHVDRLVEDMASWERPEFRPCALPAGNDDGDRPDLVLYFSYPLDQFPEVVSTLQRAWAAAAWSPCFAEMRIISAGLDPAADRYLPSQKTAESAKDEAEAEEAKPPAPSGVVLMYFNLMLDPAFGEAYEYFLYMEPDLTAVRAGWLDQFSRECHDELHNFWMKGSIYAGPKYVSDETDSPWLFHINGNAIYHVGDPGFRDYIKKLRQLEGALTNPFDVTMYEFRRQRFTLSQRTIHRFLYGEYIQNYGVSGYSLRQLLVDKPRTFLVHKKHNCPECDPVEP</sequence>